<organism evidence="2 3">
    <name type="scientific">Arsukibacterium tuosuense</name>
    <dbReference type="NCBI Taxonomy" id="1323745"/>
    <lineage>
        <taxon>Bacteria</taxon>
        <taxon>Pseudomonadati</taxon>
        <taxon>Pseudomonadota</taxon>
        <taxon>Gammaproteobacteria</taxon>
        <taxon>Chromatiales</taxon>
        <taxon>Chromatiaceae</taxon>
        <taxon>Arsukibacterium</taxon>
    </lineage>
</organism>
<feature type="chain" id="PRO_5012334647" evidence="1">
    <location>
        <begin position="21"/>
        <end position="427"/>
    </location>
</feature>
<feature type="signal peptide" evidence="1">
    <location>
        <begin position="1"/>
        <end position="20"/>
    </location>
</feature>
<dbReference type="GO" id="GO:0016787">
    <property type="term" value="F:hydrolase activity"/>
    <property type="evidence" value="ECO:0007669"/>
    <property type="project" value="InterPro"/>
</dbReference>
<gene>
    <name evidence="2" type="ORF">SAMN06297280_1428</name>
</gene>
<evidence type="ECO:0000256" key="1">
    <source>
        <dbReference type="SAM" id="SignalP"/>
    </source>
</evidence>
<evidence type="ECO:0000313" key="3">
    <source>
        <dbReference type="Proteomes" id="UP000219353"/>
    </source>
</evidence>
<dbReference type="RefSeq" id="WP_097110899.1">
    <property type="nucleotide sequence ID" value="NZ_OBEB01000002.1"/>
</dbReference>
<accession>A0A285INA4</accession>
<name>A0A285INA4_9GAMM</name>
<dbReference type="PANTHER" id="PTHR21562">
    <property type="entry name" value="NOTUM-RELATED"/>
    <property type="match status" value="1"/>
</dbReference>
<keyword evidence="1" id="KW-0732">Signal</keyword>
<protein>
    <submittedName>
        <fullName evidence="2">Pectinacetylesterase</fullName>
    </submittedName>
</protein>
<dbReference type="AlphaFoldDB" id="A0A285INA4"/>
<evidence type="ECO:0000313" key="2">
    <source>
        <dbReference type="EMBL" id="SNY49480.1"/>
    </source>
</evidence>
<reference evidence="3" key="1">
    <citation type="submission" date="2017-09" db="EMBL/GenBank/DDBJ databases">
        <authorList>
            <person name="Varghese N."/>
            <person name="Submissions S."/>
        </authorList>
    </citation>
    <scope>NUCLEOTIDE SEQUENCE [LARGE SCALE GENOMIC DNA]</scope>
    <source>
        <strain evidence="3">CGMCC 1.12461</strain>
    </source>
</reference>
<proteinExistence type="predicted"/>
<dbReference type="OrthoDB" id="9802991at2"/>
<dbReference type="PANTHER" id="PTHR21562:SF83">
    <property type="entry name" value="PECTIN ACETYLESTERASE 4"/>
    <property type="match status" value="1"/>
</dbReference>
<dbReference type="InterPro" id="IPR004963">
    <property type="entry name" value="PAE/NOTUM"/>
</dbReference>
<keyword evidence="3" id="KW-1185">Reference proteome</keyword>
<dbReference type="Pfam" id="PF03283">
    <property type="entry name" value="PAE"/>
    <property type="match status" value="1"/>
</dbReference>
<dbReference type="EMBL" id="OBEB01000002">
    <property type="protein sequence ID" value="SNY49480.1"/>
    <property type="molecule type" value="Genomic_DNA"/>
</dbReference>
<sequence length="427" mass="47283">MKRTLWLVAVLSLAPITTCAQGKAGASEWQLIPVAAEMEIIDDQGITKTISPSCAFDTVANPINGEPLDNAFHFYFKQGKNKNLLVFFNGGGACWNDATCVASLALAGVPEARPAYNPSILAENSPINAGGIFDDNEKDNPFKDWSKVYIPYCTGDIHIGSSDTVYTDVDGTITGYPGAPVTVKHRGFDNFMAVREWLKNHTEGKKQKKIKKLLVTGSSAGGYGATLNFPYLQTAFPEADSALFADASEAIVTQGFIDSVLDYDKVWNVEASLPLLFSEALTTYYALDFNSDIFTKLSGAYPQSRFAQYTTQFDWVQVQFLKIMDQNDLGNSNPFSWGITESDYLYFAEWNARMEATLALLSETTTNYQYYIGSGNVHTILTDEFATPDVPHPFYQEQSAANVKFTKWLDRFVKSGKFKAHSVKYSD</sequence>
<dbReference type="Proteomes" id="UP000219353">
    <property type="component" value="Unassembled WGS sequence"/>
</dbReference>